<dbReference type="STRING" id="133381.A0A2T9Y364"/>
<keyword evidence="7" id="KW-1185">Reference proteome</keyword>
<dbReference type="InterPro" id="IPR037518">
    <property type="entry name" value="MPN"/>
</dbReference>
<sequence>MNQGPNVYVERALKKEAETVKELPLPEQIEILKANIEAIPKIVTIDPIVALKIIKHARENFPRQVSGQLFGLSLNGAVEISNCFHSPAYLDDNEEEKFQIEMINFMQEVNMESSIIGWYTSSRISNFFQKSVVESQLSYQDSPTSSAITLLYDPERSEQGTLSLRAFRLSDKFLELKNKNNITTLDLIASEISYKDIFTELPLSIKNSSLTSVLVKEMQSGRINCHDCSVSGTSDQVLQKKAQALLENSYYSGRNYLKSKSIDINNGLSSVAEEINSSANVGNNISMPNGSQTDFLDLPNNDLLSLQPLSSLEKSMEQMIYAIDDYIQDANTWMYWKRGVAKEQGRKQAYVARKVLENTNRESINLPPLPIETEQELDSMFKVLPEPSRLDAMLNISKLQNLSKQTTQLSGPAVTRLYGAFAVQDQ</sequence>
<keyword evidence="2" id="KW-0396">Initiation factor</keyword>
<dbReference type="InterPro" id="IPR045810">
    <property type="entry name" value="eIF3h_C"/>
</dbReference>
<gene>
    <name evidence="6" type="ORF">BB560_006459</name>
    <name evidence="5" type="ORF">BB560_006621</name>
</gene>
<evidence type="ECO:0000256" key="3">
    <source>
        <dbReference type="ARBA" id="ARBA00022917"/>
    </source>
</evidence>
<proteinExistence type="predicted"/>
<dbReference type="CDD" id="cd08065">
    <property type="entry name" value="MPN_eIF3h"/>
    <property type="match status" value="1"/>
</dbReference>
<feature type="domain" description="MPN" evidence="4">
    <location>
        <begin position="43"/>
        <end position="173"/>
    </location>
</feature>
<dbReference type="Pfam" id="PF01398">
    <property type="entry name" value="JAB"/>
    <property type="match status" value="1"/>
</dbReference>
<name>A0A2T9Y364_9FUNG</name>
<dbReference type="EMBL" id="MBFS01003261">
    <property type="protein sequence ID" value="PVU87642.1"/>
    <property type="molecule type" value="Genomic_DNA"/>
</dbReference>
<dbReference type="InterPro" id="IPR000555">
    <property type="entry name" value="JAMM/MPN+_dom"/>
</dbReference>
<accession>A0A2T9Y364</accession>
<evidence type="ECO:0000313" key="6">
    <source>
        <dbReference type="EMBL" id="PVU87642.1"/>
    </source>
</evidence>
<reference evidence="5 7" key="1">
    <citation type="journal article" date="2018" name="MBio">
        <title>Comparative Genomics Reveals the Core Gene Toolbox for the Fungus-Insect Symbiosis.</title>
        <authorList>
            <person name="Wang Y."/>
            <person name="Stata M."/>
            <person name="Wang W."/>
            <person name="Stajich J.E."/>
            <person name="White M.M."/>
            <person name="Moncalvo J.M."/>
        </authorList>
    </citation>
    <scope>NUCLEOTIDE SEQUENCE [LARGE SCALE GENOMIC DNA]</scope>
    <source>
        <strain evidence="5 7">SC-DP-2</strain>
    </source>
</reference>
<evidence type="ECO:0000256" key="2">
    <source>
        <dbReference type="ARBA" id="ARBA00022540"/>
    </source>
</evidence>
<evidence type="ECO:0000313" key="7">
    <source>
        <dbReference type="Proteomes" id="UP000245609"/>
    </source>
</evidence>
<evidence type="ECO:0000259" key="4">
    <source>
        <dbReference type="PROSITE" id="PS50249"/>
    </source>
</evidence>
<organism evidence="5 7">
    <name type="scientific">Smittium megazygosporum</name>
    <dbReference type="NCBI Taxonomy" id="133381"/>
    <lineage>
        <taxon>Eukaryota</taxon>
        <taxon>Fungi</taxon>
        <taxon>Fungi incertae sedis</taxon>
        <taxon>Zoopagomycota</taxon>
        <taxon>Kickxellomycotina</taxon>
        <taxon>Harpellomycetes</taxon>
        <taxon>Harpellales</taxon>
        <taxon>Legeriomycetaceae</taxon>
        <taxon>Smittium</taxon>
    </lineage>
</organism>
<keyword evidence="1" id="KW-0963">Cytoplasm</keyword>
<dbReference type="AlphaFoldDB" id="A0A2T9Y364"/>
<dbReference type="Gene3D" id="3.40.140.10">
    <property type="entry name" value="Cytidine Deaminase, domain 2"/>
    <property type="match status" value="1"/>
</dbReference>
<evidence type="ECO:0000256" key="1">
    <source>
        <dbReference type="ARBA" id="ARBA00022490"/>
    </source>
</evidence>
<dbReference type="GO" id="GO:0008237">
    <property type="term" value="F:metallopeptidase activity"/>
    <property type="evidence" value="ECO:0007669"/>
    <property type="project" value="InterPro"/>
</dbReference>
<dbReference type="Pfam" id="PF19445">
    <property type="entry name" value="eIF3h_C"/>
    <property type="match status" value="2"/>
</dbReference>
<keyword evidence="3" id="KW-0648">Protein biosynthesis</keyword>
<evidence type="ECO:0000313" key="5">
    <source>
        <dbReference type="EMBL" id="PVU86704.1"/>
    </source>
</evidence>
<dbReference type="OrthoDB" id="10265695at2759"/>
<dbReference type="InterPro" id="IPR050242">
    <property type="entry name" value="JAMM_MPN+_peptidase_M67A"/>
</dbReference>
<dbReference type="EMBL" id="MBFS01003430">
    <property type="protein sequence ID" value="PVU86704.1"/>
    <property type="molecule type" value="Genomic_DNA"/>
</dbReference>
<dbReference type="GO" id="GO:0005852">
    <property type="term" value="C:eukaryotic translation initiation factor 3 complex"/>
    <property type="evidence" value="ECO:0007669"/>
    <property type="project" value="InterPro"/>
</dbReference>
<dbReference type="GO" id="GO:0003743">
    <property type="term" value="F:translation initiation factor activity"/>
    <property type="evidence" value="ECO:0007669"/>
    <property type="project" value="UniProtKB-KW"/>
</dbReference>
<protein>
    <recommendedName>
        <fullName evidence="4">MPN domain-containing protein</fullName>
    </recommendedName>
</protein>
<dbReference type="PROSITE" id="PS50249">
    <property type="entry name" value="MPN"/>
    <property type="match status" value="1"/>
</dbReference>
<comment type="caution">
    <text evidence="5">The sequence shown here is derived from an EMBL/GenBank/DDBJ whole genome shotgun (WGS) entry which is preliminary data.</text>
</comment>
<dbReference type="Proteomes" id="UP000245609">
    <property type="component" value="Unassembled WGS sequence"/>
</dbReference>
<dbReference type="InterPro" id="IPR027524">
    <property type="entry name" value="eIF3h"/>
</dbReference>
<dbReference type="PANTHER" id="PTHR10410">
    <property type="entry name" value="EUKARYOTIC TRANSLATION INITIATION FACTOR 3 -RELATED"/>
    <property type="match status" value="1"/>
</dbReference>
<dbReference type="SMART" id="SM00232">
    <property type="entry name" value="JAB_MPN"/>
    <property type="match status" value="1"/>
</dbReference>